<comment type="caution">
    <text evidence="2">The sequence shown here is derived from an EMBL/GenBank/DDBJ whole genome shotgun (WGS) entry which is preliminary data.</text>
</comment>
<protein>
    <recommendedName>
        <fullName evidence="1">3-keto-alpha-glucoside-1,2-lyase/3-keto-2-hydroxy-glucal hydratase domain-containing protein</fullName>
    </recommendedName>
</protein>
<evidence type="ECO:0000313" key="2">
    <source>
        <dbReference type="EMBL" id="GAF87349.1"/>
    </source>
</evidence>
<gene>
    <name evidence="2" type="ORF">S01H1_30984</name>
</gene>
<feature type="domain" description="3-keto-alpha-glucoside-1,2-lyase/3-keto-2-hydroxy-glucal hydratase" evidence="1">
    <location>
        <begin position="2"/>
        <end position="63"/>
    </location>
</feature>
<dbReference type="Gene3D" id="2.60.120.560">
    <property type="entry name" value="Exo-inulinase, domain 1"/>
    <property type="match status" value="1"/>
</dbReference>
<proteinExistence type="predicted"/>
<name>X0T272_9ZZZZ</name>
<reference evidence="2" key="1">
    <citation type="journal article" date="2014" name="Front. Microbiol.">
        <title>High frequency of phylogenetically diverse reductive dehalogenase-homologous genes in deep subseafloor sedimentary metagenomes.</title>
        <authorList>
            <person name="Kawai M."/>
            <person name="Futagami T."/>
            <person name="Toyoda A."/>
            <person name="Takaki Y."/>
            <person name="Nishi S."/>
            <person name="Hori S."/>
            <person name="Arai W."/>
            <person name="Tsubouchi T."/>
            <person name="Morono Y."/>
            <person name="Uchiyama I."/>
            <person name="Ito T."/>
            <person name="Fujiyama A."/>
            <person name="Inagaki F."/>
            <person name="Takami H."/>
        </authorList>
    </citation>
    <scope>NUCLEOTIDE SEQUENCE</scope>
    <source>
        <strain evidence="2">Expedition CK06-06</strain>
    </source>
</reference>
<organism evidence="2">
    <name type="scientific">marine sediment metagenome</name>
    <dbReference type="NCBI Taxonomy" id="412755"/>
    <lineage>
        <taxon>unclassified sequences</taxon>
        <taxon>metagenomes</taxon>
        <taxon>ecological metagenomes</taxon>
    </lineage>
</organism>
<sequence length="65" mass="7812">DSHVEHWLNGEKVVEYELWDDEWTEKVKNSKWSEYPKYGLAPAGHISLQDHGSKTWFRNIKIREL</sequence>
<dbReference type="InterPro" id="IPR010496">
    <property type="entry name" value="AL/BT2_dom"/>
</dbReference>
<dbReference type="AlphaFoldDB" id="X0T272"/>
<dbReference type="Pfam" id="PF06439">
    <property type="entry name" value="3keto-disac_hyd"/>
    <property type="match status" value="1"/>
</dbReference>
<feature type="non-terminal residue" evidence="2">
    <location>
        <position position="1"/>
    </location>
</feature>
<dbReference type="EMBL" id="BARS01019097">
    <property type="protein sequence ID" value="GAF87349.1"/>
    <property type="molecule type" value="Genomic_DNA"/>
</dbReference>
<accession>X0T272</accession>
<dbReference type="GO" id="GO:0016787">
    <property type="term" value="F:hydrolase activity"/>
    <property type="evidence" value="ECO:0007669"/>
    <property type="project" value="InterPro"/>
</dbReference>
<evidence type="ECO:0000259" key="1">
    <source>
        <dbReference type="Pfam" id="PF06439"/>
    </source>
</evidence>